<proteinExistence type="predicted"/>
<accession>A0A4Y2NEZ9</accession>
<dbReference type="EMBL" id="BGPR01009102">
    <property type="protein sequence ID" value="GBN37998.1"/>
    <property type="molecule type" value="Genomic_DNA"/>
</dbReference>
<evidence type="ECO:0000313" key="2">
    <source>
        <dbReference type="Proteomes" id="UP000499080"/>
    </source>
</evidence>
<dbReference type="AlphaFoldDB" id="A0A4Y2NEZ9"/>
<comment type="caution">
    <text evidence="1">The sequence shown here is derived from an EMBL/GenBank/DDBJ whole genome shotgun (WGS) entry which is preliminary data.</text>
</comment>
<evidence type="ECO:0000313" key="1">
    <source>
        <dbReference type="EMBL" id="GBN37998.1"/>
    </source>
</evidence>
<sequence>MRSFKVTLRPNHITGGTVLRREDQNLVYRYASAQSSRRLCRKVTMFVHNFGNKVVLPLPALSMVHRRLKRAPQPCAQFSSSRLKLCITLQSVLKRFLH</sequence>
<protein>
    <submittedName>
        <fullName evidence="1">Uncharacterized protein</fullName>
    </submittedName>
</protein>
<organism evidence="1 2">
    <name type="scientific">Araneus ventricosus</name>
    <name type="common">Orbweaver spider</name>
    <name type="synonym">Epeira ventricosa</name>
    <dbReference type="NCBI Taxonomy" id="182803"/>
    <lineage>
        <taxon>Eukaryota</taxon>
        <taxon>Metazoa</taxon>
        <taxon>Ecdysozoa</taxon>
        <taxon>Arthropoda</taxon>
        <taxon>Chelicerata</taxon>
        <taxon>Arachnida</taxon>
        <taxon>Araneae</taxon>
        <taxon>Araneomorphae</taxon>
        <taxon>Entelegynae</taxon>
        <taxon>Araneoidea</taxon>
        <taxon>Araneidae</taxon>
        <taxon>Araneus</taxon>
    </lineage>
</organism>
<gene>
    <name evidence="1" type="ORF">AVEN_46052_1</name>
</gene>
<reference evidence="1 2" key="1">
    <citation type="journal article" date="2019" name="Sci. Rep.">
        <title>Orb-weaving spider Araneus ventricosus genome elucidates the spidroin gene catalogue.</title>
        <authorList>
            <person name="Kono N."/>
            <person name="Nakamura H."/>
            <person name="Ohtoshi R."/>
            <person name="Moran D.A.P."/>
            <person name="Shinohara A."/>
            <person name="Yoshida Y."/>
            <person name="Fujiwara M."/>
            <person name="Mori M."/>
            <person name="Tomita M."/>
            <person name="Arakawa K."/>
        </authorList>
    </citation>
    <scope>NUCLEOTIDE SEQUENCE [LARGE SCALE GENOMIC DNA]</scope>
</reference>
<keyword evidence="2" id="KW-1185">Reference proteome</keyword>
<dbReference type="Proteomes" id="UP000499080">
    <property type="component" value="Unassembled WGS sequence"/>
</dbReference>
<name>A0A4Y2NEZ9_ARAVE</name>